<reference evidence="1 2" key="1">
    <citation type="journal article" date="2014" name="Genome Biol.">
        <title>Transcriptome and methylome profiling reveals relics of genome dominance in the mesopolyploid Brassica oleracea.</title>
        <authorList>
            <person name="Parkin I.A."/>
            <person name="Koh C."/>
            <person name="Tang H."/>
            <person name="Robinson S.J."/>
            <person name="Kagale S."/>
            <person name="Clarke W.E."/>
            <person name="Town C.D."/>
            <person name="Nixon J."/>
            <person name="Krishnakumar V."/>
            <person name="Bidwell S.L."/>
            <person name="Denoeud F."/>
            <person name="Belcram H."/>
            <person name="Links M.G."/>
            <person name="Just J."/>
            <person name="Clarke C."/>
            <person name="Bender T."/>
            <person name="Huebert T."/>
            <person name="Mason A.S."/>
            <person name="Pires J.C."/>
            <person name="Barker G."/>
            <person name="Moore J."/>
            <person name="Walley P.G."/>
            <person name="Manoli S."/>
            <person name="Batley J."/>
            <person name="Edwards D."/>
            <person name="Nelson M.N."/>
            <person name="Wang X."/>
            <person name="Paterson A.H."/>
            <person name="King G."/>
            <person name="Bancroft I."/>
            <person name="Chalhoub B."/>
            <person name="Sharpe A.G."/>
        </authorList>
    </citation>
    <scope>NUCLEOTIDE SEQUENCE</scope>
    <source>
        <strain evidence="1 2">cv. TO1000</strain>
    </source>
</reference>
<name>A0A0D3B737_BRAOL</name>
<evidence type="ECO:0000313" key="1">
    <source>
        <dbReference type="EnsemblPlants" id="Bo3g039610.1"/>
    </source>
</evidence>
<reference evidence="1" key="2">
    <citation type="submission" date="2015-03" db="UniProtKB">
        <authorList>
            <consortium name="EnsemblPlants"/>
        </authorList>
    </citation>
    <scope>IDENTIFICATION</scope>
</reference>
<proteinExistence type="predicted"/>
<keyword evidence="2" id="KW-1185">Reference proteome</keyword>
<dbReference type="Proteomes" id="UP000032141">
    <property type="component" value="Chromosome C3"/>
</dbReference>
<protein>
    <submittedName>
        <fullName evidence="1">Uncharacterized protein</fullName>
    </submittedName>
</protein>
<evidence type="ECO:0000313" key="2">
    <source>
        <dbReference type="Proteomes" id="UP000032141"/>
    </source>
</evidence>
<dbReference type="Gramene" id="Bo3g039610.1">
    <property type="protein sequence ID" value="Bo3g039610.1"/>
    <property type="gene ID" value="Bo3g039610"/>
</dbReference>
<accession>A0A0D3B737</accession>
<dbReference type="AlphaFoldDB" id="A0A0D3B737"/>
<organism evidence="1 2">
    <name type="scientific">Brassica oleracea var. oleracea</name>
    <dbReference type="NCBI Taxonomy" id="109376"/>
    <lineage>
        <taxon>Eukaryota</taxon>
        <taxon>Viridiplantae</taxon>
        <taxon>Streptophyta</taxon>
        <taxon>Embryophyta</taxon>
        <taxon>Tracheophyta</taxon>
        <taxon>Spermatophyta</taxon>
        <taxon>Magnoliopsida</taxon>
        <taxon>eudicotyledons</taxon>
        <taxon>Gunneridae</taxon>
        <taxon>Pentapetalae</taxon>
        <taxon>rosids</taxon>
        <taxon>malvids</taxon>
        <taxon>Brassicales</taxon>
        <taxon>Brassicaceae</taxon>
        <taxon>Brassiceae</taxon>
        <taxon>Brassica</taxon>
    </lineage>
</organism>
<dbReference type="HOGENOM" id="CLU_1404231_0_0_1"/>
<sequence>MAKTQVVTFLEVSDKSGEGLFELLFDTLAGLSLSTDDVRGQDYDNGSRIRVALDYLAEKCNDLGTHDDAESLAASETHGIGNFEFIYGMVVWYDLLFTINTAIVSLQLRFEQLEEYGRFFYLKKLRLETKDGLKAACINLETSLKHGEISNIDGNHLFMEIRVFKEVLPSEIKKAVEVLDIKKVLRSLLSKYLA</sequence>
<dbReference type="EnsemblPlants" id="Bo3g039610.1">
    <property type="protein sequence ID" value="Bo3g039610.1"/>
    <property type="gene ID" value="Bo3g039610"/>
</dbReference>